<dbReference type="InterPro" id="IPR052983">
    <property type="entry name" value="MFS_Riboflavin_Transporter"/>
</dbReference>
<dbReference type="PANTHER" id="PTHR43385:SF1">
    <property type="entry name" value="RIBOFLAVIN TRANSPORTER RIBJ"/>
    <property type="match status" value="1"/>
</dbReference>
<feature type="transmembrane region" description="Helical" evidence="7">
    <location>
        <begin position="342"/>
        <end position="363"/>
    </location>
</feature>
<dbReference type="GO" id="GO:0022857">
    <property type="term" value="F:transmembrane transporter activity"/>
    <property type="evidence" value="ECO:0007669"/>
    <property type="project" value="InterPro"/>
</dbReference>
<dbReference type="Proteomes" id="UP000735302">
    <property type="component" value="Unassembled WGS sequence"/>
</dbReference>
<keyword evidence="3 7" id="KW-0812">Transmembrane</keyword>
<evidence type="ECO:0000256" key="7">
    <source>
        <dbReference type="SAM" id="Phobius"/>
    </source>
</evidence>
<evidence type="ECO:0000256" key="1">
    <source>
        <dbReference type="ARBA" id="ARBA00004141"/>
    </source>
</evidence>
<feature type="transmembrane region" description="Helical" evidence="7">
    <location>
        <begin position="465"/>
        <end position="483"/>
    </location>
</feature>
<feature type="transmembrane region" description="Helical" evidence="7">
    <location>
        <begin position="302"/>
        <end position="322"/>
    </location>
</feature>
<comment type="subcellular location">
    <subcellularLocation>
        <location evidence="1">Membrane</location>
        <topology evidence="1">Multi-pass membrane protein</topology>
    </subcellularLocation>
</comment>
<dbReference type="AlphaFoldDB" id="A0AAV4CYF6"/>
<feature type="transmembrane region" description="Helical" evidence="7">
    <location>
        <begin position="434"/>
        <end position="453"/>
    </location>
</feature>
<dbReference type="EMBL" id="BLXT01007159">
    <property type="protein sequence ID" value="GFO36947.1"/>
    <property type="molecule type" value="Genomic_DNA"/>
</dbReference>
<dbReference type="PANTHER" id="PTHR43385">
    <property type="entry name" value="RIBOFLAVIN TRANSPORTER RIBJ"/>
    <property type="match status" value="1"/>
</dbReference>
<dbReference type="Gene3D" id="1.20.1250.20">
    <property type="entry name" value="MFS general substrate transporter like domains"/>
    <property type="match status" value="2"/>
</dbReference>
<keyword evidence="9" id="KW-1185">Reference proteome</keyword>
<feature type="transmembrane region" description="Helical" evidence="7">
    <location>
        <begin position="398"/>
        <end position="422"/>
    </location>
</feature>
<sequence>MSEAKKIYQKYCSVIGAHLIMAPASFMWFYGNLFAYLDSYFRFSCYPTCLDCDPEWLLPVYVTGMFPGFFMVKPLEKLFGLKWTGTIAMVMGSAALLGSAWSLQRSVAWTAVLYAILLGTGHGMTASVSIQVISGWAPERVSFLLATSTGTATMLSVPFNQIITVFINPQNLKPDAKIGPKAYFSQPELLGSIPRAVIILGLVTFGLQTAGCILLINPPDNPSDPPEKATKEDGISRKTKTSNVNEGIPFECANDLNNVENYQALKYSGSNAQSSKLMDLEEISLYNGFRTNNLRSYTPKEVLRSPVFYAVFLFGMALEYTLLLKSNFYKKFALLYISDDKYLTLIGSLIPVISTCSRILFGTLIDKSILNLKDVTVIGLSLNCVTCVFWYISGQVNARFYMVVVLALAMAQSLYYVVIPTAPLRLFGPNHMSTNYALIASCTFFASILSPVINTQLLHTDGWEWVFTSGGIFSMFVLCYVILTKFNVQE</sequence>
<name>A0AAV4CYF6_9GAST</name>
<dbReference type="SUPFAM" id="SSF103473">
    <property type="entry name" value="MFS general substrate transporter"/>
    <property type="match status" value="1"/>
</dbReference>
<dbReference type="InterPro" id="IPR011701">
    <property type="entry name" value="MFS"/>
</dbReference>
<dbReference type="InterPro" id="IPR036259">
    <property type="entry name" value="MFS_trans_sf"/>
</dbReference>
<evidence type="ECO:0000313" key="9">
    <source>
        <dbReference type="Proteomes" id="UP000735302"/>
    </source>
</evidence>
<keyword evidence="2" id="KW-0813">Transport</keyword>
<evidence type="ECO:0000256" key="3">
    <source>
        <dbReference type="ARBA" id="ARBA00022692"/>
    </source>
</evidence>
<feature type="transmembrane region" description="Helical" evidence="7">
    <location>
        <begin position="196"/>
        <end position="216"/>
    </location>
</feature>
<comment type="caution">
    <text evidence="8">The sequence shown here is derived from an EMBL/GenBank/DDBJ whole genome shotgun (WGS) entry which is preliminary data.</text>
</comment>
<feature type="transmembrane region" description="Helical" evidence="7">
    <location>
        <begin position="79"/>
        <end position="101"/>
    </location>
</feature>
<keyword evidence="5 7" id="KW-0472">Membrane</keyword>
<feature type="region of interest" description="Disordered" evidence="6">
    <location>
        <begin position="218"/>
        <end position="242"/>
    </location>
</feature>
<protein>
    <submittedName>
        <fullName evidence="8">Oxalate:formate antiporter-like isoform x1</fullName>
    </submittedName>
</protein>
<evidence type="ECO:0000313" key="8">
    <source>
        <dbReference type="EMBL" id="GFO36947.1"/>
    </source>
</evidence>
<keyword evidence="4 7" id="KW-1133">Transmembrane helix</keyword>
<proteinExistence type="predicted"/>
<gene>
    <name evidence="8" type="ORF">PoB_006345200</name>
</gene>
<feature type="transmembrane region" description="Helical" evidence="7">
    <location>
        <begin position="107"/>
        <end position="130"/>
    </location>
</feature>
<feature type="compositionally biased region" description="Basic and acidic residues" evidence="6">
    <location>
        <begin position="225"/>
        <end position="236"/>
    </location>
</feature>
<organism evidence="8 9">
    <name type="scientific">Plakobranchus ocellatus</name>
    <dbReference type="NCBI Taxonomy" id="259542"/>
    <lineage>
        <taxon>Eukaryota</taxon>
        <taxon>Metazoa</taxon>
        <taxon>Spiralia</taxon>
        <taxon>Lophotrochozoa</taxon>
        <taxon>Mollusca</taxon>
        <taxon>Gastropoda</taxon>
        <taxon>Heterobranchia</taxon>
        <taxon>Euthyneura</taxon>
        <taxon>Panpulmonata</taxon>
        <taxon>Sacoglossa</taxon>
        <taxon>Placobranchoidea</taxon>
        <taxon>Plakobranchidae</taxon>
        <taxon>Plakobranchus</taxon>
    </lineage>
</organism>
<feature type="transmembrane region" description="Helical" evidence="7">
    <location>
        <begin position="56"/>
        <end position="72"/>
    </location>
</feature>
<dbReference type="Pfam" id="PF07690">
    <property type="entry name" value="MFS_1"/>
    <property type="match status" value="1"/>
</dbReference>
<evidence type="ECO:0000256" key="4">
    <source>
        <dbReference type="ARBA" id="ARBA00022989"/>
    </source>
</evidence>
<dbReference type="GO" id="GO:0016020">
    <property type="term" value="C:membrane"/>
    <property type="evidence" value="ECO:0007669"/>
    <property type="project" value="UniProtKB-SubCell"/>
</dbReference>
<accession>A0AAV4CYF6</accession>
<evidence type="ECO:0000256" key="2">
    <source>
        <dbReference type="ARBA" id="ARBA00022448"/>
    </source>
</evidence>
<feature type="transmembrane region" description="Helical" evidence="7">
    <location>
        <begin position="12"/>
        <end position="36"/>
    </location>
</feature>
<evidence type="ECO:0000256" key="5">
    <source>
        <dbReference type="ARBA" id="ARBA00023136"/>
    </source>
</evidence>
<evidence type="ECO:0000256" key="6">
    <source>
        <dbReference type="SAM" id="MobiDB-lite"/>
    </source>
</evidence>
<reference evidence="8 9" key="1">
    <citation type="journal article" date="2021" name="Elife">
        <title>Chloroplast acquisition without the gene transfer in kleptoplastic sea slugs, Plakobranchus ocellatus.</title>
        <authorList>
            <person name="Maeda T."/>
            <person name="Takahashi S."/>
            <person name="Yoshida T."/>
            <person name="Shimamura S."/>
            <person name="Takaki Y."/>
            <person name="Nagai Y."/>
            <person name="Toyoda A."/>
            <person name="Suzuki Y."/>
            <person name="Arimoto A."/>
            <person name="Ishii H."/>
            <person name="Satoh N."/>
            <person name="Nishiyama T."/>
            <person name="Hasebe M."/>
            <person name="Maruyama T."/>
            <person name="Minagawa J."/>
            <person name="Obokata J."/>
            <person name="Shigenobu S."/>
        </authorList>
    </citation>
    <scope>NUCLEOTIDE SEQUENCE [LARGE SCALE GENOMIC DNA]</scope>
</reference>
<feature type="transmembrane region" description="Helical" evidence="7">
    <location>
        <begin position="375"/>
        <end position="392"/>
    </location>
</feature>